<keyword evidence="5" id="KW-1185">Reference proteome</keyword>
<feature type="region of interest" description="Disordered" evidence="1">
    <location>
        <begin position="1"/>
        <end position="62"/>
    </location>
</feature>
<evidence type="ECO:0000313" key="2">
    <source>
        <dbReference type="EMBL" id="PNR55713.1"/>
    </source>
</evidence>
<feature type="compositionally biased region" description="Basic and acidic residues" evidence="1">
    <location>
        <begin position="97"/>
        <end position="115"/>
    </location>
</feature>
<dbReference type="EnsemblPlants" id="Pp3c4_22560V3.1">
    <property type="protein sequence ID" value="PAC:32922140.CDS.1"/>
    <property type="gene ID" value="Pp3c4_22560"/>
</dbReference>
<evidence type="ECO:0000313" key="5">
    <source>
        <dbReference type="Proteomes" id="UP000006727"/>
    </source>
</evidence>
<evidence type="ECO:0000313" key="4">
    <source>
        <dbReference type="EnsemblPlants" id="PAC:32918890.CDS.1"/>
    </source>
</evidence>
<sequence>MHDFAQAGVLGRGLNGRSHRRPSRACHGAPAHSMLHRRKESDSRDFTTGMIVATPKPGKSYDSIAGGRAQMFVTTTKSQCHGSPQRVLGATDAQRGALREGERSGWVEEDEAGKR</sequence>
<accession>A9SA59</accession>
<dbReference type="HOGENOM" id="CLU_2113027_0_0_1"/>
<organism evidence="3">
    <name type="scientific">Physcomitrium patens</name>
    <name type="common">Spreading-leaved earth moss</name>
    <name type="synonym">Physcomitrella patens</name>
    <dbReference type="NCBI Taxonomy" id="3218"/>
    <lineage>
        <taxon>Eukaryota</taxon>
        <taxon>Viridiplantae</taxon>
        <taxon>Streptophyta</taxon>
        <taxon>Embryophyta</taxon>
        <taxon>Bryophyta</taxon>
        <taxon>Bryophytina</taxon>
        <taxon>Bryopsida</taxon>
        <taxon>Funariidae</taxon>
        <taxon>Funariales</taxon>
        <taxon>Funariaceae</taxon>
        <taxon>Physcomitrium</taxon>
    </lineage>
</organism>
<dbReference type="Proteomes" id="UP000006727">
    <property type="component" value="Chromosome 4"/>
</dbReference>
<feature type="region of interest" description="Disordered" evidence="1">
    <location>
        <begin position="77"/>
        <end position="115"/>
    </location>
</feature>
<dbReference type="EnsemblPlants" id="Pp3c4_22590V3.1">
    <property type="protein sequence ID" value="PAC:32918890.CDS.1"/>
    <property type="gene ID" value="Pp3c4_22590"/>
</dbReference>
<dbReference type="EMBL" id="ABEU02000004">
    <property type="protein sequence ID" value="PNR55713.1"/>
    <property type="molecule type" value="Genomic_DNA"/>
</dbReference>
<reference evidence="3 5" key="1">
    <citation type="journal article" date="2008" name="Science">
        <title>The Physcomitrella genome reveals evolutionary insights into the conquest of land by plants.</title>
        <authorList>
            <person name="Rensing S."/>
            <person name="Lang D."/>
            <person name="Zimmer A."/>
            <person name="Terry A."/>
            <person name="Salamov A."/>
            <person name="Shapiro H."/>
            <person name="Nishiyama T."/>
            <person name="Perroud P.-F."/>
            <person name="Lindquist E."/>
            <person name="Kamisugi Y."/>
            <person name="Tanahashi T."/>
            <person name="Sakakibara K."/>
            <person name="Fujita T."/>
            <person name="Oishi K."/>
            <person name="Shin-I T."/>
            <person name="Kuroki Y."/>
            <person name="Toyoda A."/>
            <person name="Suzuki Y."/>
            <person name="Hashimoto A."/>
            <person name="Yamaguchi K."/>
            <person name="Sugano A."/>
            <person name="Kohara Y."/>
            <person name="Fujiyama A."/>
            <person name="Anterola A."/>
            <person name="Aoki S."/>
            <person name="Ashton N."/>
            <person name="Barbazuk W.B."/>
            <person name="Barker E."/>
            <person name="Bennetzen J."/>
            <person name="Bezanilla M."/>
            <person name="Blankenship R."/>
            <person name="Cho S.H."/>
            <person name="Dutcher S."/>
            <person name="Estelle M."/>
            <person name="Fawcett J.A."/>
            <person name="Gundlach H."/>
            <person name="Hanada K."/>
            <person name="Heyl A."/>
            <person name="Hicks K.A."/>
            <person name="Hugh J."/>
            <person name="Lohr M."/>
            <person name="Mayer K."/>
            <person name="Melkozernov A."/>
            <person name="Murata T."/>
            <person name="Nelson D."/>
            <person name="Pils B."/>
            <person name="Prigge M."/>
            <person name="Reiss B."/>
            <person name="Renner T."/>
            <person name="Rombauts S."/>
            <person name="Rushton P."/>
            <person name="Sanderfoot A."/>
            <person name="Schween G."/>
            <person name="Shiu S.-H."/>
            <person name="Stueber K."/>
            <person name="Theodoulou F.L."/>
            <person name="Tu H."/>
            <person name="Van de Peer Y."/>
            <person name="Verrier P.J."/>
            <person name="Waters E."/>
            <person name="Wood A."/>
            <person name="Yang L."/>
            <person name="Cove D."/>
            <person name="Cuming A."/>
            <person name="Hasebe M."/>
            <person name="Lucas S."/>
            <person name="Mishler D.B."/>
            <person name="Reski R."/>
            <person name="Grigoriev I."/>
            <person name="Quatrano R.S."/>
            <person name="Boore J.L."/>
        </authorList>
    </citation>
    <scope>NUCLEOTIDE SEQUENCE [LARGE SCALE GENOMIC DNA]</scope>
    <source>
        <strain evidence="4 5">cv. Gransden 2004</strain>
    </source>
</reference>
<dbReference type="Gramene" id="Pp3c4_22590V3.1">
    <property type="protein sequence ID" value="PAC:32918890.CDS.1"/>
    <property type="gene ID" value="Pp3c4_22590"/>
</dbReference>
<reference evidence="4" key="3">
    <citation type="submission" date="2020-12" db="UniProtKB">
        <authorList>
            <consortium name="EnsemblPlants"/>
        </authorList>
    </citation>
    <scope>IDENTIFICATION</scope>
</reference>
<dbReference type="AlphaFoldDB" id="A9SA59"/>
<gene>
    <name evidence="2" type="ORF">PHYPA_006610</name>
    <name evidence="3" type="ORF">PHYPA_006611</name>
</gene>
<evidence type="ECO:0000256" key="1">
    <source>
        <dbReference type="SAM" id="MobiDB-lite"/>
    </source>
</evidence>
<dbReference type="PaxDb" id="3218-PP1S60_1V6.1"/>
<protein>
    <submittedName>
        <fullName evidence="3 4">Uncharacterized protein</fullName>
    </submittedName>
</protein>
<name>A9SA59_PHYPA</name>
<dbReference type="EMBL" id="ABEU02000004">
    <property type="protein sequence ID" value="PNR55714.1"/>
    <property type="molecule type" value="Genomic_DNA"/>
</dbReference>
<dbReference type="Gramene" id="Pp3c4_22560V3.1">
    <property type="protein sequence ID" value="PAC:32922140.CDS.1"/>
    <property type="gene ID" value="Pp3c4_22560"/>
</dbReference>
<proteinExistence type="predicted"/>
<dbReference type="InParanoid" id="A9SA59"/>
<evidence type="ECO:0000313" key="3">
    <source>
        <dbReference type="EMBL" id="PNR55714.1"/>
    </source>
</evidence>
<reference evidence="3 5" key="2">
    <citation type="journal article" date="2018" name="Plant J.">
        <title>The Physcomitrella patens chromosome-scale assembly reveals moss genome structure and evolution.</title>
        <authorList>
            <person name="Lang D."/>
            <person name="Ullrich K.K."/>
            <person name="Murat F."/>
            <person name="Fuchs J."/>
            <person name="Jenkins J."/>
            <person name="Haas F.B."/>
            <person name="Piednoel M."/>
            <person name="Gundlach H."/>
            <person name="Van Bel M."/>
            <person name="Meyberg R."/>
            <person name="Vives C."/>
            <person name="Morata J."/>
            <person name="Symeonidi A."/>
            <person name="Hiss M."/>
            <person name="Muchero W."/>
            <person name="Kamisugi Y."/>
            <person name="Saleh O."/>
            <person name="Blanc G."/>
            <person name="Decker E.L."/>
            <person name="van Gessel N."/>
            <person name="Grimwood J."/>
            <person name="Hayes R.D."/>
            <person name="Graham S.W."/>
            <person name="Gunter L.E."/>
            <person name="McDaniel S.F."/>
            <person name="Hoernstein S.N.W."/>
            <person name="Larsson A."/>
            <person name="Li F.W."/>
            <person name="Perroud P.F."/>
            <person name="Phillips J."/>
            <person name="Ranjan P."/>
            <person name="Rokshar D.S."/>
            <person name="Rothfels C.J."/>
            <person name="Schneider L."/>
            <person name="Shu S."/>
            <person name="Stevenson D.W."/>
            <person name="Thummler F."/>
            <person name="Tillich M."/>
            <person name="Villarreal Aguilar J.C."/>
            <person name="Widiez T."/>
            <person name="Wong G.K."/>
            <person name="Wymore A."/>
            <person name="Zhang Y."/>
            <person name="Zimmer A.D."/>
            <person name="Quatrano R.S."/>
            <person name="Mayer K.F.X."/>
            <person name="Goodstein D."/>
            <person name="Casacuberta J.M."/>
            <person name="Vandepoele K."/>
            <person name="Reski R."/>
            <person name="Cuming A.C."/>
            <person name="Tuskan G.A."/>
            <person name="Maumus F."/>
            <person name="Salse J."/>
            <person name="Schmutz J."/>
            <person name="Rensing S.A."/>
        </authorList>
    </citation>
    <scope>NUCLEOTIDE SEQUENCE [LARGE SCALE GENOMIC DNA]</scope>
    <source>
        <strain evidence="4 5">cv. Gransden 2004</strain>
    </source>
</reference>